<dbReference type="Pfam" id="PF08310">
    <property type="entry name" value="LGFP"/>
    <property type="match status" value="3"/>
</dbReference>
<dbReference type="AlphaFoldDB" id="E9T064"/>
<dbReference type="HOGENOM" id="CLU_778088_0_0_11"/>
<evidence type="ECO:0000313" key="2">
    <source>
        <dbReference type="Proteomes" id="UP000004245"/>
    </source>
</evidence>
<gene>
    <name evidence="1" type="ORF">HMPREF0724_11765</name>
</gene>
<dbReference type="Proteomes" id="UP000004245">
    <property type="component" value="Unassembled WGS sequence"/>
</dbReference>
<proteinExistence type="predicted"/>
<organism evidence="1 2">
    <name type="scientific">Prescottella equi ATCC 33707</name>
    <dbReference type="NCBI Taxonomy" id="525370"/>
    <lineage>
        <taxon>Bacteria</taxon>
        <taxon>Bacillati</taxon>
        <taxon>Actinomycetota</taxon>
        <taxon>Actinomycetes</taxon>
        <taxon>Mycobacteriales</taxon>
        <taxon>Nocardiaceae</taxon>
        <taxon>Prescottella</taxon>
    </lineage>
</organism>
<dbReference type="GO" id="GO:0009253">
    <property type="term" value="P:peptidoglycan catabolic process"/>
    <property type="evidence" value="ECO:0007669"/>
    <property type="project" value="InterPro"/>
</dbReference>
<protein>
    <submittedName>
        <fullName evidence="1">LGFP repeat protein</fullName>
    </submittedName>
</protein>
<accession>E9T064</accession>
<reference evidence="1" key="1">
    <citation type="submission" date="2011-01" db="EMBL/GenBank/DDBJ databases">
        <authorList>
            <person name="Muzny D."/>
            <person name="Qin X."/>
            <person name="Buhay C."/>
            <person name="Dugan-Rocha S."/>
            <person name="Ding Y."/>
            <person name="Chen G."/>
            <person name="Hawes A."/>
            <person name="Holder M."/>
            <person name="Jhangiani S."/>
            <person name="Johnson A."/>
            <person name="Khan Z."/>
            <person name="Li Z."/>
            <person name="Liu W."/>
            <person name="Liu X."/>
            <person name="Perez L."/>
            <person name="Shen H."/>
            <person name="Wang Q."/>
            <person name="Watt J."/>
            <person name="Xi L."/>
            <person name="Xin Y."/>
            <person name="Zhou J."/>
            <person name="Deng J."/>
            <person name="Jiang H."/>
            <person name="Liu Y."/>
            <person name="Qu J."/>
            <person name="Song X.-Z."/>
            <person name="Zhang L."/>
            <person name="Villasana D."/>
            <person name="Johnson A."/>
            <person name="Liu J."/>
            <person name="Liyanage D."/>
            <person name="Lorensuhewa L."/>
            <person name="Robinson T."/>
            <person name="Song A."/>
            <person name="Song B.-B."/>
            <person name="Dinh H."/>
            <person name="Thornton R."/>
            <person name="Coyle M."/>
            <person name="Francisco L."/>
            <person name="Jackson L."/>
            <person name="Javaid M."/>
            <person name="Korchina V."/>
            <person name="Kovar C."/>
            <person name="Mata R."/>
            <person name="Mathew T."/>
            <person name="Ngo R."/>
            <person name="Nguyen L."/>
            <person name="Nguyen N."/>
            <person name="Okwuonu G."/>
            <person name="Ongeri F."/>
            <person name="Pham C."/>
            <person name="Simmons D."/>
            <person name="Wilczek-Boney K."/>
            <person name="Hale W."/>
            <person name="Jakkamsetti A."/>
            <person name="Pham P."/>
            <person name="Ruth R."/>
            <person name="San Lucas F."/>
            <person name="Warren J."/>
            <person name="Zhang J."/>
            <person name="Zhao Z."/>
            <person name="Zhou C."/>
            <person name="Zhu D."/>
            <person name="Lee S."/>
            <person name="Bess C."/>
            <person name="Blankenburg K."/>
            <person name="Forbes L."/>
            <person name="Fu Q."/>
            <person name="Gubbala S."/>
            <person name="Hirani K."/>
            <person name="Jayaseelan J.C."/>
            <person name="Lara F."/>
            <person name="Munidasa M."/>
            <person name="Palculict T."/>
            <person name="Patil S."/>
            <person name="Pu L.-L."/>
            <person name="Saada N."/>
            <person name="Tang L."/>
            <person name="Weissenberger G."/>
            <person name="Zhu Y."/>
            <person name="Hemphill L."/>
            <person name="Shang Y."/>
            <person name="Youmans B."/>
            <person name="Ayvaz T."/>
            <person name="Ross M."/>
            <person name="Santibanez J."/>
            <person name="Aqrawi P."/>
            <person name="Gross S."/>
            <person name="Joshi V."/>
            <person name="Fowler G."/>
            <person name="Nazareth L."/>
            <person name="Reid J."/>
            <person name="Worley K."/>
            <person name="Petrosino J."/>
            <person name="Highlander S."/>
            <person name="Gibbs R."/>
        </authorList>
    </citation>
    <scope>NUCLEOTIDE SEQUENCE [LARGE SCALE GENOMIC DNA]</scope>
    <source>
        <strain evidence="1">ATCC 33707</strain>
    </source>
</reference>
<name>E9T064_RHOHA</name>
<dbReference type="EMBL" id="ADNW02000008">
    <property type="protein sequence ID" value="EGD24647.1"/>
    <property type="molecule type" value="Genomic_DNA"/>
</dbReference>
<keyword evidence="2" id="KW-1185">Reference proteome</keyword>
<dbReference type="SUPFAM" id="SSF55846">
    <property type="entry name" value="N-acetylmuramoyl-L-alanine amidase-like"/>
    <property type="match status" value="1"/>
</dbReference>
<dbReference type="Gene3D" id="3.40.80.10">
    <property type="entry name" value="Peptidoglycan recognition protein-like"/>
    <property type="match status" value="1"/>
</dbReference>
<evidence type="ECO:0000313" key="1">
    <source>
        <dbReference type="EMBL" id="EGD24647.1"/>
    </source>
</evidence>
<dbReference type="InterPro" id="IPR013207">
    <property type="entry name" value="LGFP"/>
</dbReference>
<comment type="caution">
    <text evidence="1">The sequence shown here is derived from an EMBL/GenBank/DDBJ whole genome shotgun (WGS) entry which is preliminary data.</text>
</comment>
<dbReference type="RefSeq" id="WP_005513004.1">
    <property type="nucleotide sequence ID" value="NZ_CM001149.1"/>
</dbReference>
<dbReference type="InterPro" id="IPR036505">
    <property type="entry name" value="Amidase/PGRP_sf"/>
</dbReference>
<sequence>MTVVMPPRPDFQEIDLYGDSRSSRFGAAVLNALWHTEEGDASAVALAHYCRNPKNNASYHDIVRDRIVCHVVDDDFASWSALAANPYTYNLCFAGSRAAWTEAQWMARADDIRIAVWLTLEVARRKGTIATEIIALGGGRYRGRMSGIADHYYVTKVLGIGNHTDLGMNFPWWFAAQVLAEYLAPAPLPAPVVPAIDEEIRRIREVNDWLGARITVGENDCRGDRGGKWVKLENGQAYWSPQTGAKIVPNALLDTYGLYDWEVGPLGYPIGDHTVLTEPATGTPWGDVQHFEGGTLYRRYSADRGWWVHGLIYATWRRSGFENGPLGWPTSDEVELENGDRVQHFEGGDVYWSPTGTVALKPADGPDQHFPISH</sequence>
<dbReference type="GO" id="GO:0008745">
    <property type="term" value="F:N-acetylmuramoyl-L-alanine amidase activity"/>
    <property type="evidence" value="ECO:0007669"/>
    <property type="project" value="InterPro"/>
</dbReference>